<sequence>MGFALTAALVFGGTLVLENSPEIVGAPAVVAHADTTPDTGKLGTCDYNFTSDGVLHIGAGTLPESPENTQTNRMYPKVSPFNDLIKGWQGMVTAISFDGMVKTPADASYLFQGLDSVNEGKGDYPVPNPQIKNWQNLDTSQTTDMTAMFMNSGQQTLDVSNFDTSQVTSMCEMFKANNDLTSNIVGLTSKSFDTSRVTNMASMFDNIGNGSFQVILDLSNFDVSKVNNEDVYKDDNDSFVGFGDMFKSSIANKLIVNLSNWKPSISLDDIFSNYYFNVPAYQVTLNGNLDLSKAGLIEIPTENFDGEALPYKGSWENKDDRYTGTDGQLTSAKLMALYGNNSDTRPQGNITYIWEPSVLPIKGQPVTVHYQDESGTTLQADSSLTGDAGETYTITPPTIKGYQYVENSDIQLTGKYSETDAIDVTLVYRLQPTPPVTPTTPGTSTDSSSSSSSESETSTPDETNGLPVARKDRTITAVKKLGLYRTPDFSKKTRQFYYAKQTRTKRPQFVITGVAQSKNGTKRYLVRDVTPNSKWYGKTGYITARKDFTVHTYYQATPKAVKVIGTKGANAYRSVTLKGHAKHYKRGTVLRVKKLKQHNLTTRLQLANGRYMTANKNLVIQK</sequence>
<dbReference type="Proteomes" id="UP000051580">
    <property type="component" value="Unassembled WGS sequence"/>
</dbReference>
<gene>
    <name evidence="5" type="ORF">FD28_GL001813</name>
</gene>
<keyword evidence="1" id="KW-0677">Repeat</keyword>
<evidence type="ECO:0008006" key="7">
    <source>
        <dbReference type="Google" id="ProtNLM"/>
    </source>
</evidence>
<dbReference type="AlphaFoldDB" id="A0A0R1UW25"/>
<dbReference type="Pfam" id="PF19087">
    <property type="entry name" value="DUF5776"/>
    <property type="match status" value="1"/>
</dbReference>
<evidence type="ECO:0000256" key="1">
    <source>
        <dbReference type="ARBA" id="ARBA00022737"/>
    </source>
</evidence>
<feature type="region of interest" description="Disordered" evidence="2">
    <location>
        <begin position="429"/>
        <end position="471"/>
    </location>
</feature>
<dbReference type="NCBIfam" id="TIGR02167">
    <property type="entry name" value="Liste_lipo_26"/>
    <property type="match status" value="1"/>
</dbReference>
<evidence type="ECO:0000313" key="6">
    <source>
        <dbReference type="Proteomes" id="UP000051580"/>
    </source>
</evidence>
<dbReference type="EMBL" id="AZFS01000023">
    <property type="protein sequence ID" value="KRL96884.1"/>
    <property type="molecule type" value="Genomic_DNA"/>
</dbReference>
<dbReference type="PATRIC" id="fig|1423753.3.peg.1896"/>
<dbReference type="InterPro" id="IPR009459">
    <property type="entry name" value="MucBP_dom"/>
</dbReference>
<evidence type="ECO:0000256" key="2">
    <source>
        <dbReference type="SAM" id="MobiDB-lite"/>
    </source>
</evidence>
<dbReference type="Pfam" id="PF03382">
    <property type="entry name" value="DUF285"/>
    <property type="match status" value="1"/>
</dbReference>
<reference evidence="5 6" key="1">
    <citation type="journal article" date="2015" name="Genome Announc.">
        <title>Expanding the biotechnology potential of lactobacilli through comparative genomics of 213 strains and associated genera.</title>
        <authorList>
            <person name="Sun Z."/>
            <person name="Harris H.M."/>
            <person name="McCann A."/>
            <person name="Guo C."/>
            <person name="Argimon S."/>
            <person name="Zhang W."/>
            <person name="Yang X."/>
            <person name="Jeffery I.B."/>
            <person name="Cooney J.C."/>
            <person name="Kagawa T.F."/>
            <person name="Liu W."/>
            <person name="Song Y."/>
            <person name="Salvetti E."/>
            <person name="Wrobel A."/>
            <person name="Rasinkangas P."/>
            <person name="Parkhill J."/>
            <person name="Rea M.C."/>
            <person name="O'Sullivan O."/>
            <person name="Ritari J."/>
            <person name="Douillard F.P."/>
            <person name="Paul Ross R."/>
            <person name="Yang R."/>
            <person name="Briner A.E."/>
            <person name="Felis G.E."/>
            <person name="de Vos W.M."/>
            <person name="Barrangou R."/>
            <person name="Klaenhammer T.R."/>
            <person name="Caufield P.W."/>
            <person name="Cui Y."/>
            <person name="Zhang H."/>
            <person name="O'Toole P.W."/>
        </authorList>
    </citation>
    <scope>NUCLEOTIDE SEQUENCE [LARGE SCALE GENOMIC DNA]</scope>
    <source>
        <strain evidence="5 6">DSM 16381</strain>
    </source>
</reference>
<dbReference type="Gene3D" id="3.10.20.320">
    <property type="entry name" value="Putative peptidoglycan bound protein (lpxtg motif)"/>
    <property type="match status" value="1"/>
</dbReference>
<evidence type="ECO:0000259" key="4">
    <source>
        <dbReference type="Pfam" id="PF19087"/>
    </source>
</evidence>
<organism evidence="5 6">
    <name type="scientific">Levilactobacillus hammesii DSM 16381</name>
    <dbReference type="NCBI Taxonomy" id="1423753"/>
    <lineage>
        <taxon>Bacteria</taxon>
        <taxon>Bacillati</taxon>
        <taxon>Bacillota</taxon>
        <taxon>Bacilli</taxon>
        <taxon>Lactobacillales</taxon>
        <taxon>Lactobacillaceae</taxon>
        <taxon>Levilactobacillus</taxon>
    </lineage>
</organism>
<dbReference type="Pfam" id="PF06458">
    <property type="entry name" value="MucBP"/>
    <property type="match status" value="1"/>
</dbReference>
<dbReference type="InterPro" id="IPR044081">
    <property type="entry name" value="DUF5776"/>
</dbReference>
<feature type="compositionally biased region" description="Low complexity" evidence="2">
    <location>
        <begin position="439"/>
        <end position="463"/>
    </location>
</feature>
<keyword evidence="6" id="KW-1185">Reference proteome</keyword>
<evidence type="ECO:0000259" key="3">
    <source>
        <dbReference type="Pfam" id="PF06458"/>
    </source>
</evidence>
<feature type="domain" description="MucBP" evidence="3">
    <location>
        <begin position="365"/>
        <end position="429"/>
    </location>
</feature>
<feature type="domain" description="DUF5776" evidence="4">
    <location>
        <begin position="553"/>
        <end position="619"/>
    </location>
</feature>
<protein>
    <recommendedName>
        <fullName evidence="7">DUF5776 domain-containing protein</fullName>
    </recommendedName>
</protein>
<dbReference type="InterPro" id="IPR005046">
    <property type="entry name" value="DUF285"/>
</dbReference>
<dbReference type="InterPro" id="IPR011889">
    <property type="entry name" value="Liste_lipo_26"/>
</dbReference>
<name>A0A0R1UW25_9LACO</name>
<evidence type="ECO:0000313" key="5">
    <source>
        <dbReference type="EMBL" id="KRL96884.1"/>
    </source>
</evidence>
<comment type="caution">
    <text evidence="5">The sequence shown here is derived from an EMBL/GenBank/DDBJ whole genome shotgun (WGS) entry which is preliminary data.</text>
</comment>
<accession>A0A0R1UW25</accession>
<dbReference type="STRING" id="1423753.FD28_GL001813"/>
<proteinExistence type="predicted"/>